<evidence type="ECO:0000313" key="1">
    <source>
        <dbReference type="EMBL" id="DAF64329.1"/>
    </source>
</evidence>
<proteinExistence type="predicted"/>
<reference evidence="1" key="1">
    <citation type="journal article" date="2021" name="Proc. Natl. Acad. Sci. U.S.A.">
        <title>A Catalog of Tens of Thousands of Viruses from Human Metagenomes Reveals Hidden Associations with Chronic Diseases.</title>
        <authorList>
            <person name="Tisza M.J."/>
            <person name="Buck C.B."/>
        </authorList>
    </citation>
    <scope>NUCLEOTIDE SEQUENCE</scope>
    <source>
        <strain evidence="1">Ct2m58</strain>
    </source>
</reference>
<protein>
    <submittedName>
        <fullName evidence="1">Uncharacterized protein</fullName>
    </submittedName>
</protein>
<accession>A0A8S5TMB8</accession>
<sequence length="85" mass="10232">MLLLLSFCLLLLLLHLFLTFLHSCKLLFNNIKVIVSKNLSCFKKARTILHSRLYKLLKFLNIFKIFRCITYKHIHVFIIEFISYI</sequence>
<organism evidence="1">
    <name type="scientific">Podoviridae sp. ct2m58</name>
    <dbReference type="NCBI Taxonomy" id="2827721"/>
    <lineage>
        <taxon>Viruses</taxon>
        <taxon>Duplodnaviria</taxon>
        <taxon>Heunggongvirae</taxon>
        <taxon>Uroviricota</taxon>
        <taxon>Caudoviricetes</taxon>
    </lineage>
</organism>
<name>A0A8S5TMB8_9CAUD</name>
<dbReference type="EMBL" id="BK032856">
    <property type="protein sequence ID" value="DAF64329.1"/>
    <property type="molecule type" value="Genomic_DNA"/>
</dbReference>